<dbReference type="Gene3D" id="1.20.1310.10">
    <property type="entry name" value="Cullin Repeats"/>
    <property type="match status" value="4"/>
</dbReference>
<dbReference type="InterPro" id="IPR001373">
    <property type="entry name" value="Cullin_N"/>
</dbReference>
<feature type="domain" description="Cullin family profile" evidence="8">
    <location>
        <begin position="409"/>
        <end position="636"/>
    </location>
</feature>
<dbReference type="FunFam" id="1.20.1310.10:FF:000011">
    <property type="entry name" value="Cullin 1"/>
    <property type="match status" value="1"/>
</dbReference>
<keyword evidence="4" id="KW-0833">Ubl conjugation pathway</keyword>
<dbReference type="InterPro" id="IPR036317">
    <property type="entry name" value="Cullin_homology_sf"/>
</dbReference>
<dbReference type="Pfam" id="PF10557">
    <property type="entry name" value="Cullin_Nedd8"/>
    <property type="match status" value="1"/>
</dbReference>
<evidence type="ECO:0000313" key="9">
    <source>
        <dbReference type="EMBL" id="KOS15443.1"/>
    </source>
</evidence>
<dbReference type="FunFam" id="1.20.1310.10:FF:000029">
    <property type="entry name" value="Cullin homolog 1"/>
    <property type="match status" value="1"/>
</dbReference>
<evidence type="ECO:0000256" key="4">
    <source>
        <dbReference type="ARBA" id="ARBA00022786"/>
    </source>
</evidence>
<dbReference type="SMART" id="SM00182">
    <property type="entry name" value="CULLIN"/>
    <property type="match status" value="1"/>
</dbReference>
<dbReference type="InterPro" id="IPR016159">
    <property type="entry name" value="Cullin_repeat-like_dom_sf"/>
</dbReference>
<keyword evidence="3" id="KW-1017">Isopeptide bond</keyword>
<keyword evidence="5" id="KW-0832">Ubl conjugation</keyword>
<dbReference type="InterPro" id="IPR036390">
    <property type="entry name" value="WH_DNA-bd_sf"/>
</dbReference>
<dbReference type="SUPFAM" id="SSF46785">
    <property type="entry name" value="Winged helix' DNA-binding domain"/>
    <property type="match status" value="1"/>
</dbReference>
<dbReference type="FunFam" id="1.10.10.10:FF:000014">
    <property type="entry name" value="Cullin 1"/>
    <property type="match status" value="1"/>
</dbReference>
<dbReference type="InterPro" id="IPR045093">
    <property type="entry name" value="Cullin"/>
</dbReference>
<evidence type="ECO:0000256" key="1">
    <source>
        <dbReference type="ARBA" id="ARBA00004906"/>
    </source>
</evidence>
<dbReference type="PANTHER" id="PTHR11932">
    <property type="entry name" value="CULLIN"/>
    <property type="match status" value="1"/>
</dbReference>
<dbReference type="AlphaFoldDB" id="A0A0M9VQE5"/>
<evidence type="ECO:0000256" key="6">
    <source>
        <dbReference type="PROSITE-ProRule" id="PRU00330"/>
    </source>
</evidence>
<dbReference type="Gene3D" id="3.30.230.130">
    <property type="entry name" value="Cullin, Chain C, Domain 2"/>
    <property type="match status" value="1"/>
</dbReference>
<evidence type="ECO:0000256" key="3">
    <source>
        <dbReference type="ARBA" id="ARBA00022499"/>
    </source>
</evidence>
<comment type="pathway">
    <text evidence="1">Protein modification; protein ubiquitination.</text>
</comment>
<dbReference type="VEuPathDB" id="FungiDB:Malapachy_2157"/>
<dbReference type="STRING" id="77020.A0A0M9VQE5"/>
<evidence type="ECO:0000256" key="2">
    <source>
        <dbReference type="ARBA" id="ARBA00006019"/>
    </source>
</evidence>
<comment type="similarity">
    <text evidence="2 6 7">Belongs to the cullin family.</text>
</comment>
<dbReference type="InterPro" id="IPR059120">
    <property type="entry name" value="Cullin-like_AB"/>
</dbReference>
<dbReference type="InterPro" id="IPR036388">
    <property type="entry name" value="WH-like_DNA-bd_sf"/>
</dbReference>
<proteinExistence type="inferred from homology"/>
<sequence length="750" mass="86296">MSIASAGGKMGATLPASNDIDETWKFLEGGIDVMMTRLTEGMSYERYMQLYTAAYNYCISSGMGGTSGIAAGAHLVGGELYTRVATYFERHLQGILQRMSSLSHEDLLQLYSQEWDRYTSGANFVHRMLIYLNRHWVKHEREEGRTDIHTVYTLALDQWKKHVFMPLQREEKVIEAVLHQIELQRNGKVIQSSLLKSVLDSCVSLGIDETDATRLNLDVYQSEFQQPFLQSTEAYYQAESQSFLASNSVTDYMKKAQTRLEEEENRVELYMHASSYDALMDVCRTELITNHAQTMWDRFGYLLENEMKDDLARMYALLSQIPGGLDPLREQFEAYVKRTGLETVSRDMEESSDVVDPSKYVHSLLRVYNHNMATVTSSFQSEAGFLAALDKACRSFMNINQVTGTSASRSPELLAKFIDGLLKKNTRGEDEQSVEESLDKAMIVFKYIEDRDYFQKFYAKFLSRRLVSFSSASIDAEESMISRLKEICGFEYTSKLQRMFTEAGLSKELNDRFQESGMQSNKDLNFYSFVLTSGVWPLQPPSSEFTMPDELQSTHDEFVKFYNTQHTHRQLTWLWHLSTNEIHTTYLPRKYIFSTSTYQTAILLLFNTHSVLTFDEIAEATRLEKSVLNAALLPMVKLKVLHLLDDSYSLNKDFKGKKVRMNLNIPVRAEQKSESAEVAKTVHEDRKVLLQATIVRIMKARKTLKHNLLLTEVISQLQARFQPKVPDIKKAIDTLIEKEFLQRVEDEKDI</sequence>
<dbReference type="OrthoDB" id="27073at2759"/>
<dbReference type="GO" id="GO:0005634">
    <property type="term" value="C:nucleus"/>
    <property type="evidence" value="ECO:0007669"/>
    <property type="project" value="UniProtKB-ARBA"/>
</dbReference>
<dbReference type="GO" id="GO:0031625">
    <property type="term" value="F:ubiquitin protein ligase binding"/>
    <property type="evidence" value="ECO:0007669"/>
    <property type="project" value="InterPro"/>
</dbReference>
<comment type="caution">
    <text evidence="9">The sequence shown here is derived from an EMBL/GenBank/DDBJ whole genome shotgun (WGS) entry which is preliminary data.</text>
</comment>
<evidence type="ECO:0000313" key="10">
    <source>
        <dbReference type="Proteomes" id="UP000037751"/>
    </source>
</evidence>
<dbReference type="Proteomes" id="UP000037751">
    <property type="component" value="Unassembled WGS sequence"/>
</dbReference>
<accession>A0A0M9VQE5</accession>
<dbReference type="Gene3D" id="1.10.10.10">
    <property type="entry name" value="Winged helix-like DNA-binding domain superfamily/Winged helix DNA-binding domain"/>
    <property type="match status" value="1"/>
</dbReference>
<dbReference type="SUPFAM" id="SSF75632">
    <property type="entry name" value="Cullin homology domain"/>
    <property type="match status" value="1"/>
</dbReference>
<dbReference type="EMBL" id="LGAV01000002">
    <property type="protein sequence ID" value="KOS15443.1"/>
    <property type="molecule type" value="Genomic_DNA"/>
</dbReference>
<evidence type="ECO:0000259" key="8">
    <source>
        <dbReference type="PROSITE" id="PS50069"/>
    </source>
</evidence>
<dbReference type="InterPro" id="IPR019559">
    <property type="entry name" value="Cullin_neddylation_domain"/>
</dbReference>
<organism evidence="9 10">
    <name type="scientific">Malassezia pachydermatis</name>
    <dbReference type="NCBI Taxonomy" id="77020"/>
    <lineage>
        <taxon>Eukaryota</taxon>
        <taxon>Fungi</taxon>
        <taxon>Dikarya</taxon>
        <taxon>Basidiomycota</taxon>
        <taxon>Ustilaginomycotina</taxon>
        <taxon>Malasseziomycetes</taxon>
        <taxon>Malasseziales</taxon>
        <taxon>Malasseziaceae</taxon>
        <taxon>Malassezia</taxon>
    </lineage>
</organism>
<dbReference type="PROSITE" id="PS50069">
    <property type="entry name" value="CULLIN_2"/>
    <property type="match status" value="1"/>
</dbReference>
<dbReference type="Pfam" id="PF00888">
    <property type="entry name" value="Cullin"/>
    <property type="match status" value="1"/>
</dbReference>
<keyword evidence="10" id="KW-1185">Reference proteome</keyword>
<dbReference type="Pfam" id="PF26557">
    <property type="entry name" value="Cullin_AB"/>
    <property type="match status" value="1"/>
</dbReference>
<reference evidence="9 10" key="1">
    <citation type="submission" date="2015-07" db="EMBL/GenBank/DDBJ databases">
        <title>Draft Genome Sequence of Malassezia furfur CBS1878 and Malassezia pachydermatis CBS1879.</title>
        <authorList>
            <person name="Triana S."/>
            <person name="Ohm R."/>
            <person name="Gonzalez A."/>
            <person name="DeCock H."/>
            <person name="Restrepo S."/>
            <person name="Celis A."/>
        </authorList>
    </citation>
    <scope>NUCLEOTIDE SEQUENCE [LARGE SCALE GENOMIC DNA]</scope>
    <source>
        <strain evidence="9 10">CBS 1879</strain>
    </source>
</reference>
<dbReference type="GO" id="GO:0019005">
    <property type="term" value="C:SCF ubiquitin ligase complex"/>
    <property type="evidence" value="ECO:0007669"/>
    <property type="project" value="UniProtKB-ARBA"/>
</dbReference>
<evidence type="ECO:0000256" key="7">
    <source>
        <dbReference type="RuleBase" id="RU003829"/>
    </source>
</evidence>
<dbReference type="GO" id="GO:0031146">
    <property type="term" value="P:SCF-dependent proteasomal ubiquitin-dependent protein catabolic process"/>
    <property type="evidence" value="ECO:0007669"/>
    <property type="project" value="UniProtKB-ARBA"/>
</dbReference>
<gene>
    <name evidence="9" type="ORF">Malapachy_2157</name>
</gene>
<protein>
    <submittedName>
        <fullName evidence="9">Scf complex member cullin 1</fullName>
    </submittedName>
</protein>
<dbReference type="SUPFAM" id="SSF74788">
    <property type="entry name" value="Cullin repeat-like"/>
    <property type="match status" value="1"/>
</dbReference>
<dbReference type="RefSeq" id="XP_017993075.1">
    <property type="nucleotide sequence ID" value="XM_018136649.1"/>
</dbReference>
<name>A0A0M9VQE5_9BASI</name>
<dbReference type="InterPro" id="IPR016158">
    <property type="entry name" value="Cullin_homology"/>
</dbReference>
<evidence type="ECO:0000256" key="5">
    <source>
        <dbReference type="ARBA" id="ARBA00022843"/>
    </source>
</evidence>
<dbReference type="SMART" id="SM00884">
    <property type="entry name" value="Cullin_Nedd8"/>
    <property type="match status" value="1"/>
</dbReference>
<dbReference type="GeneID" id="28728524"/>
<dbReference type="FunFam" id="1.20.1310.10:FF:000012">
    <property type="entry name" value="Cullin 2"/>
    <property type="match status" value="1"/>
</dbReference>